<dbReference type="SUPFAM" id="SSF53067">
    <property type="entry name" value="Actin-like ATPase domain"/>
    <property type="match status" value="2"/>
</dbReference>
<gene>
    <name evidence="2" type="primary">tsaB</name>
    <name evidence="2" type="ORF">EPD60_09065</name>
</gene>
<dbReference type="GO" id="GO:0005829">
    <property type="term" value="C:cytosol"/>
    <property type="evidence" value="ECO:0007669"/>
    <property type="project" value="TreeGrafter"/>
</dbReference>
<reference evidence="2 3" key="1">
    <citation type="submission" date="2019-03" db="EMBL/GenBank/DDBJ databases">
        <authorList>
            <person name="Kim M.K.M."/>
        </authorList>
    </citation>
    <scope>NUCLEOTIDE SEQUENCE [LARGE SCALE GENOMIC DNA]</scope>
    <source>
        <strain evidence="2 3">17J68-12</strain>
    </source>
</reference>
<dbReference type="GO" id="GO:0016740">
    <property type="term" value="F:transferase activity"/>
    <property type="evidence" value="ECO:0007669"/>
    <property type="project" value="UniProtKB-KW"/>
</dbReference>
<dbReference type="Gene3D" id="3.30.420.40">
    <property type="match status" value="2"/>
</dbReference>
<dbReference type="Pfam" id="PF00814">
    <property type="entry name" value="TsaD"/>
    <property type="match status" value="1"/>
</dbReference>
<organism evidence="2 3">
    <name type="scientific">Flaviaesturariibacter flavus</name>
    <dbReference type="NCBI Taxonomy" id="2502780"/>
    <lineage>
        <taxon>Bacteria</taxon>
        <taxon>Pseudomonadati</taxon>
        <taxon>Bacteroidota</taxon>
        <taxon>Chitinophagia</taxon>
        <taxon>Chitinophagales</taxon>
        <taxon>Chitinophagaceae</taxon>
        <taxon>Flaviaestuariibacter</taxon>
    </lineage>
</organism>
<dbReference type="NCBIfam" id="TIGR03725">
    <property type="entry name" value="T6A_YeaZ"/>
    <property type="match status" value="1"/>
</dbReference>
<sequence>MPLLLHIDTAVTGASVCLSDDAQVLAYSANPAQRDSAAWLQAAIRDLMTGAGRRLDELSAVSVSAGPGSYTGLRVGMASAKGLCYALGIPLLTVPTLKMMAAAAAPADGLLCPMIDARRLEVFAAVYNSKLEELVPAAPFILDENSFSAQLDAGPVTFFGNGSAKFRPLLTHPNARFAEVEADARHLAPLASAAFAAGAFADLAYAVPFYGKEFYTPVPPKTG</sequence>
<feature type="domain" description="Gcp-like" evidence="1">
    <location>
        <begin position="32"/>
        <end position="144"/>
    </location>
</feature>
<keyword evidence="2" id="KW-0808">Transferase</keyword>
<protein>
    <submittedName>
        <fullName evidence="2">tRNA (Adenosine(37)-N6)-threonylcarbamoyltransferase complex dimerization subunit type 1 TsaB</fullName>
    </submittedName>
</protein>
<evidence type="ECO:0000313" key="3">
    <source>
        <dbReference type="Proteomes" id="UP000295334"/>
    </source>
</evidence>
<dbReference type="InterPro" id="IPR043129">
    <property type="entry name" value="ATPase_NBD"/>
</dbReference>
<dbReference type="GO" id="GO:0002949">
    <property type="term" value="P:tRNA threonylcarbamoyladenosine modification"/>
    <property type="evidence" value="ECO:0007669"/>
    <property type="project" value="InterPro"/>
</dbReference>
<dbReference type="PANTHER" id="PTHR11735">
    <property type="entry name" value="TRNA N6-ADENOSINE THREONYLCARBAMOYLTRANSFERASE"/>
    <property type="match status" value="1"/>
</dbReference>
<name>A0A4R1BAX5_9BACT</name>
<dbReference type="CDD" id="cd24032">
    <property type="entry name" value="ASKHA_NBD_TsaB"/>
    <property type="match status" value="1"/>
</dbReference>
<dbReference type="Proteomes" id="UP000295334">
    <property type="component" value="Unassembled WGS sequence"/>
</dbReference>
<dbReference type="PANTHER" id="PTHR11735:SF11">
    <property type="entry name" value="TRNA THREONYLCARBAMOYLADENOSINE BIOSYNTHESIS PROTEIN TSAB"/>
    <property type="match status" value="1"/>
</dbReference>
<dbReference type="OrthoDB" id="9784166at2"/>
<dbReference type="InterPro" id="IPR000905">
    <property type="entry name" value="Gcp-like_dom"/>
</dbReference>
<dbReference type="RefSeq" id="WP_131448983.1">
    <property type="nucleotide sequence ID" value="NZ_SJZI01000042.1"/>
</dbReference>
<keyword evidence="3" id="KW-1185">Reference proteome</keyword>
<evidence type="ECO:0000313" key="2">
    <source>
        <dbReference type="EMBL" id="TCJ14146.1"/>
    </source>
</evidence>
<accession>A0A4R1BAX5</accession>
<evidence type="ECO:0000259" key="1">
    <source>
        <dbReference type="Pfam" id="PF00814"/>
    </source>
</evidence>
<dbReference type="InterPro" id="IPR022496">
    <property type="entry name" value="T6A_TsaB"/>
</dbReference>
<proteinExistence type="predicted"/>
<comment type="caution">
    <text evidence="2">The sequence shown here is derived from an EMBL/GenBank/DDBJ whole genome shotgun (WGS) entry which is preliminary data.</text>
</comment>
<dbReference type="EMBL" id="SJZI01000042">
    <property type="protein sequence ID" value="TCJ14146.1"/>
    <property type="molecule type" value="Genomic_DNA"/>
</dbReference>
<dbReference type="AlphaFoldDB" id="A0A4R1BAX5"/>